<reference evidence="1 2" key="1">
    <citation type="submission" date="2014-10" db="EMBL/GenBank/DDBJ databases">
        <title>Genome sequence of Clostridium aceticum DSM 1496.</title>
        <authorList>
            <person name="Poehlein A."/>
            <person name="Schiel-Bengelsdorf B."/>
            <person name="Gottschalk G."/>
            <person name="Duerre P."/>
            <person name="Daniel R."/>
        </authorList>
    </citation>
    <scope>NUCLEOTIDE SEQUENCE [LARGE SCALE GENOMIC DNA]</scope>
    <source>
        <strain evidence="1 2">DSM 1496</strain>
    </source>
</reference>
<proteinExistence type="predicted"/>
<evidence type="ECO:0000313" key="2">
    <source>
        <dbReference type="Proteomes" id="UP000035704"/>
    </source>
</evidence>
<dbReference type="EMBL" id="CP009687">
    <property type="protein sequence ID" value="AKL96091.1"/>
    <property type="molecule type" value="Genomic_DNA"/>
</dbReference>
<dbReference type="PATRIC" id="fig|84022.6.peg.2676"/>
<keyword evidence="2" id="KW-1185">Reference proteome</keyword>
<name>A0A0G3WBT6_9CLOT</name>
<organism evidence="1 2">
    <name type="scientific">Clostridium aceticum</name>
    <dbReference type="NCBI Taxonomy" id="84022"/>
    <lineage>
        <taxon>Bacteria</taxon>
        <taxon>Bacillati</taxon>
        <taxon>Bacillota</taxon>
        <taxon>Clostridia</taxon>
        <taxon>Eubacteriales</taxon>
        <taxon>Clostridiaceae</taxon>
        <taxon>Clostridium</taxon>
    </lineage>
</organism>
<dbReference type="KEGG" id="cace:CACET_c26460"/>
<protein>
    <submittedName>
        <fullName evidence="1">Uncharacterized protein</fullName>
    </submittedName>
</protein>
<gene>
    <name evidence="1" type="ORF">CACET_c26460</name>
</gene>
<dbReference type="Proteomes" id="UP000035704">
    <property type="component" value="Chromosome"/>
</dbReference>
<sequence length="45" mass="5590">MQIFKQPRVHIRGFCFYFRIHIAEVENLPLSNNELLIEDLRERFR</sequence>
<evidence type="ECO:0000313" key="1">
    <source>
        <dbReference type="EMBL" id="AKL96091.1"/>
    </source>
</evidence>
<dbReference type="AlphaFoldDB" id="A0A0G3WBT6"/>
<accession>A0A0G3WBT6</accession>